<evidence type="ECO:0000256" key="1">
    <source>
        <dbReference type="ARBA" id="ARBA00008779"/>
    </source>
</evidence>
<dbReference type="Pfam" id="PF00884">
    <property type="entry name" value="Sulfatase"/>
    <property type="match status" value="1"/>
</dbReference>
<name>A0A0C5WNL7_9FLAO</name>
<keyword evidence="3" id="KW-0732">Signal</keyword>
<evidence type="ECO:0000256" key="3">
    <source>
        <dbReference type="SAM" id="SignalP"/>
    </source>
</evidence>
<protein>
    <submittedName>
        <fullName evidence="5">N-sulfoglucosamine sulfohydrolase</fullName>
    </submittedName>
</protein>
<keyword evidence="2 5" id="KW-0378">Hydrolase</keyword>
<evidence type="ECO:0000313" key="6">
    <source>
        <dbReference type="Proteomes" id="UP000032229"/>
    </source>
</evidence>
<dbReference type="Gene3D" id="3.40.720.10">
    <property type="entry name" value="Alkaline Phosphatase, subunit A"/>
    <property type="match status" value="1"/>
</dbReference>
<dbReference type="KEGG" id="sze:AW14_13390"/>
<dbReference type="InterPro" id="IPR024607">
    <property type="entry name" value="Sulfatase_CS"/>
</dbReference>
<evidence type="ECO:0000259" key="4">
    <source>
        <dbReference type="Pfam" id="PF00884"/>
    </source>
</evidence>
<dbReference type="OrthoDB" id="9815108at2"/>
<evidence type="ECO:0000256" key="2">
    <source>
        <dbReference type="ARBA" id="ARBA00022801"/>
    </source>
</evidence>
<organism evidence="5 6">
    <name type="scientific">Siansivirga zeaxanthinifaciens CC-SAMT-1</name>
    <dbReference type="NCBI Taxonomy" id="1454006"/>
    <lineage>
        <taxon>Bacteria</taxon>
        <taxon>Pseudomonadati</taxon>
        <taxon>Bacteroidota</taxon>
        <taxon>Flavobacteriia</taxon>
        <taxon>Flavobacteriales</taxon>
        <taxon>Flavobacteriaceae</taxon>
        <taxon>Siansivirga</taxon>
    </lineage>
</organism>
<accession>A0A0C5WNL7</accession>
<evidence type="ECO:0000313" key="5">
    <source>
        <dbReference type="EMBL" id="AJR04500.1"/>
    </source>
</evidence>
<feature type="chain" id="PRO_5002184282" evidence="3">
    <location>
        <begin position="24"/>
        <end position="493"/>
    </location>
</feature>
<dbReference type="AlphaFoldDB" id="A0A0C5WNL7"/>
<dbReference type="CDD" id="cd16027">
    <property type="entry name" value="SGSH"/>
    <property type="match status" value="1"/>
</dbReference>
<sequence length="493" mass="56476">MKKYNLKLLLFGCISLTMISCSAQKKQEVANVKNSQSQNTKPNIIFYLSDDQDVYDYGCYGNEKVKTPAVDRIAREGILFENAFTGQAICAPSRSQLFTGKYPLKNGCFANHSKVKPDIVSITKQLRKLGYEVVLAGKSHVSPDEVFDWDKEWHAVERPEGPREYIPIDSIQRYFKTANKPFCMFITSYYPHSEYFNVDGASANDIKFYPFNESKKNNAAFIKDKAGYYRSIEEDNKQLDQVLAAADNYLGDNTLIIYSADHGVSGKFTVKDIGLKVPFVVRWPKVIIPGSKSNQLIHYTDVLPTFMDIAGGKATADMDGKSFLPILKGQDIEINKYVYGVRTNQNILNSEVFPSRMIRDSRYKYIRNFNSIEVVEKNLTNKPNVDFFIRRGATAFKNEPFEELYDLKNDPFEQNNLINKPELKEIKERLIKDLFSWMTFQGDFLNNQPGNMPLIKGKGKAGFRLDEDTPRRKIPDSIKNTLNEGDYLVIKHW</sequence>
<feature type="domain" description="Sulfatase N-terminal" evidence="4">
    <location>
        <begin position="42"/>
        <end position="311"/>
    </location>
</feature>
<dbReference type="PROSITE" id="PS51257">
    <property type="entry name" value="PROKAR_LIPOPROTEIN"/>
    <property type="match status" value="1"/>
</dbReference>
<keyword evidence="6" id="KW-1185">Reference proteome</keyword>
<dbReference type="EMBL" id="CP007202">
    <property type="protein sequence ID" value="AJR04500.1"/>
    <property type="molecule type" value="Genomic_DNA"/>
</dbReference>
<gene>
    <name evidence="5" type="ORF">AW14_13390</name>
</gene>
<dbReference type="InterPro" id="IPR000917">
    <property type="entry name" value="Sulfatase_N"/>
</dbReference>
<dbReference type="InterPro" id="IPR017850">
    <property type="entry name" value="Alkaline_phosphatase_core_sf"/>
</dbReference>
<dbReference type="InterPro" id="IPR052701">
    <property type="entry name" value="GAG_Ulvan_Degrading_Sulfatases"/>
</dbReference>
<dbReference type="PANTHER" id="PTHR43751:SF1">
    <property type="entry name" value="SULFATASE ATSG-RELATED"/>
    <property type="match status" value="1"/>
</dbReference>
<dbReference type="STRING" id="1454006.AW14_13390"/>
<dbReference type="PANTHER" id="PTHR43751">
    <property type="entry name" value="SULFATASE"/>
    <property type="match status" value="1"/>
</dbReference>
<reference evidence="5 6" key="1">
    <citation type="submission" date="2014-02" db="EMBL/GenBank/DDBJ databases">
        <authorList>
            <person name="Young C.-C."/>
            <person name="Hameed A."/>
            <person name="Huang H.-C."/>
            <person name="Shahina M."/>
        </authorList>
    </citation>
    <scope>NUCLEOTIDE SEQUENCE [LARGE SCALE GENOMIC DNA]</scope>
    <source>
        <strain evidence="5 6">CC-SAMT-1</strain>
    </source>
</reference>
<comment type="similarity">
    <text evidence="1">Belongs to the sulfatase family.</text>
</comment>
<dbReference type="GO" id="GO:0016787">
    <property type="term" value="F:hydrolase activity"/>
    <property type="evidence" value="ECO:0007669"/>
    <property type="project" value="UniProtKB-KW"/>
</dbReference>
<dbReference type="Proteomes" id="UP000032229">
    <property type="component" value="Chromosome"/>
</dbReference>
<feature type="signal peptide" evidence="3">
    <location>
        <begin position="1"/>
        <end position="23"/>
    </location>
</feature>
<proteinExistence type="inferred from homology"/>
<dbReference type="SUPFAM" id="SSF53649">
    <property type="entry name" value="Alkaline phosphatase-like"/>
    <property type="match status" value="1"/>
</dbReference>
<dbReference type="PROSITE" id="PS00523">
    <property type="entry name" value="SULFATASE_1"/>
    <property type="match status" value="1"/>
</dbReference>
<dbReference type="PATRIC" id="fig|1454006.5.peg.2655"/>
<dbReference type="HOGENOM" id="CLU_006332_7_3_10"/>